<feature type="non-terminal residue" evidence="6">
    <location>
        <position position="1"/>
    </location>
</feature>
<sequence length="425" mass="49105">WPGSEAAVLLAMANILIQRDLFDRTFVEKWVNWEEYLEKEHPDIDRTFDQFVAKLKEVYAEYTPEFAEKESGLAAEKIVSCALEIGKAKGKFAAHVWRNAASGNLHGWLVARALFFLNVLTGSVGCEGGVLPNAWTKFVPKMPLAPPPQKVWSELLWPKEYPFSHHELSILLPHFLKEGRGKLDTYFTRVYNPVWTNPDGFSWIEALKDESKIGLHACLTPNWSETSWFADYVLPMGLGPERHDTMSFETHASKWLAYRQPVQRVAMNRQGKKITDTRESNPGEVWEEDEFWIELSWRIDPDGSMGIRKHFESPYVDGKKITIEEFFRWTFENGVPGLPEKAKEEGLKPLEYMQKYGSFEVEAMPYGLHEEKGFPTPSKKLEFYSSTLKEWGWPEYVVPTYGRSHVHRVSVQEEKNGFCLVPTFR</sequence>
<evidence type="ECO:0000256" key="3">
    <source>
        <dbReference type="ARBA" id="ARBA00010312"/>
    </source>
</evidence>
<dbReference type="Gene3D" id="3.40.228.10">
    <property type="entry name" value="Dimethylsulfoxide Reductase, domain 2"/>
    <property type="match status" value="1"/>
</dbReference>
<keyword evidence="4" id="KW-0479">Metal-binding</keyword>
<dbReference type="PANTHER" id="PTHR43598:SF1">
    <property type="entry name" value="FORMATE DEHYDROGENASE-O MAJOR SUBUNIT"/>
    <property type="match status" value="1"/>
</dbReference>
<dbReference type="GO" id="GO:0009055">
    <property type="term" value="F:electron transfer activity"/>
    <property type="evidence" value="ECO:0007669"/>
    <property type="project" value="TreeGrafter"/>
</dbReference>
<protein>
    <recommendedName>
        <fullName evidence="7">Molybdopterin oxidoreductase domain-containing protein</fullName>
    </recommendedName>
</protein>
<dbReference type="PANTHER" id="PTHR43598">
    <property type="entry name" value="TUNGSTEN-CONTAINING FORMYLMETHANOFURAN DEHYDROGENASE 2 SUBUNIT B"/>
    <property type="match status" value="1"/>
</dbReference>
<evidence type="ECO:0000256" key="5">
    <source>
        <dbReference type="ARBA" id="ARBA00023002"/>
    </source>
</evidence>
<dbReference type="GO" id="GO:0030313">
    <property type="term" value="C:cell envelope"/>
    <property type="evidence" value="ECO:0007669"/>
    <property type="project" value="UniProtKB-SubCell"/>
</dbReference>
<evidence type="ECO:0000313" key="6">
    <source>
        <dbReference type="EMBL" id="SVC20171.1"/>
    </source>
</evidence>
<feature type="non-terminal residue" evidence="6">
    <location>
        <position position="425"/>
    </location>
</feature>
<dbReference type="GO" id="GO:0051539">
    <property type="term" value="F:4 iron, 4 sulfur cluster binding"/>
    <property type="evidence" value="ECO:0007669"/>
    <property type="project" value="UniProtKB-KW"/>
</dbReference>
<keyword evidence="4" id="KW-0004">4Fe-4S</keyword>
<comment type="subcellular location">
    <subcellularLocation>
        <location evidence="2">Cell envelope</location>
    </subcellularLocation>
</comment>
<gene>
    <name evidence="6" type="ORF">METZ01_LOCUS273025</name>
</gene>
<keyword evidence="5" id="KW-0560">Oxidoreductase</keyword>
<dbReference type="SUPFAM" id="SSF53706">
    <property type="entry name" value="Formate dehydrogenase/DMSO reductase, domains 1-3"/>
    <property type="match status" value="1"/>
</dbReference>
<evidence type="ECO:0008006" key="7">
    <source>
        <dbReference type="Google" id="ProtNLM"/>
    </source>
</evidence>
<comment type="similarity">
    <text evidence="3">Belongs to the prokaryotic molybdopterin-containing oxidoreductase family.</text>
</comment>
<dbReference type="GO" id="GO:0016491">
    <property type="term" value="F:oxidoreductase activity"/>
    <property type="evidence" value="ECO:0007669"/>
    <property type="project" value="UniProtKB-KW"/>
</dbReference>
<dbReference type="GO" id="GO:0030151">
    <property type="term" value="F:molybdenum ion binding"/>
    <property type="evidence" value="ECO:0007669"/>
    <property type="project" value="TreeGrafter"/>
</dbReference>
<evidence type="ECO:0000256" key="1">
    <source>
        <dbReference type="ARBA" id="ARBA00001966"/>
    </source>
</evidence>
<dbReference type="AlphaFoldDB" id="A0A382KBS2"/>
<keyword evidence="4" id="KW-0411">Iron-sulfur</keyword>
<proteinExistence type="inferred from homology"/>
<dbReference type="GO" id="GO:0009061">
    <property type="term" value="P:anaerobic respiration"/>
    <property type="evidence" value="ECO:0007669"/>
    <property type="project" value="TreeGrafter"/>
</dbReference>
<evidence type="ECO:0000256" key="4">
    <source>
        <dbReference type="ARBA" id="ARBA00022485"/>
    </source>
</evidence>
<dbReference type="Gene3D" id="3.40.50.740">
    <property type="match status" value="1"/>
</dbReference>
<reference evidence="6" key="1">
    <citation type="submission" date="2018-05" db="EMBL/GenBank/DDBJ databases">
        <authorList>
            <person name="Lanie J.A."/>
            <person name="Ng W.-L."/>
            <person name="Kazmierczak K.M."/>
            <person name="Andrzejewski T.M."/>
            <person name="Davidsen T.M."/>
            <person name="Wayne K.J."/>
            <person name="Tettelin H."/>
            <person name="Glass J.I."/>
            <person name="Rusch D."/>
            <person name="Podicherti R."/>
            <person name="Tsui H.-C.T."/>
            <person name="Winkler M.E."/>
        </authorList>
    </citation>
    <scope>NUCLEOTIDE SEQUENCE</scope>
</reference>
<name>A0A382KBS2_9ZZZZ</name>
<accession>A0A382KBS2</accession>
<organism evidence="6">
    <name type="scientific">marine metagenome</name>
    <dbReference type="NCBI Taxonomy" id="408172"/>
    <lineage>
        <taxon>unclassified sequences</taxon>
        <taxon>metagenomes</taxon>
        <taxon>ecological metagenomes</taxon>
    </lineage>
</organism>
<dbReference type="EMBL" id="UINC01078773">
    <property type="protein sequence ID" value="SVC20171.1"/>
    <property type="molecule type" value="Genomic_DNA"/>
</dbReference>
<comment type="cofactor">
    <cofactor evidence="1">
        <name>[4Fe-4S] cluster</name>
        <dbReference type="ChEBI" id="CHEBI:49883"/>
    </cofactor>
</comment>
<evidence type="ECO:0000256" key="2">
    <source>
        <dbReference type="ARBA" id="ARBA00004196"/>
    </source>
</evidence>
<keyword evidence="4" id="KW-0408">Iron</keyword>